<gene>
    <name evidence="1" type="ORF">RHGRI_025603</name>
</gene>
<comment type="caution">
    <text evidence="1">The sequence shown here is derived from an EMBL/GenBank/DDBJ whole genome shotgun (WGS) entry which is preliminary data.</text>
</comment>
<name>A0AAV6IPW3_9ERIC</name>
<accession>A0AAV6IPW3</accession>
<evidence type="ECO:0000313" key="2">
    <source>
        <dbReference type="Proteomes" id="UP000823749"/>
    </source>
</evidence>
<reference evidence="1" key="1">
    <citation type="submission" date="2020-08" db="EMBL/GenBank/DDBJ databases">
        <title>Plant Genome Project.</title>
        <authorList>
            <person name="Zhang R.-G."/>
        </authorList>
    </citation>
    <scope>NUCLEOTIDE SEQUENCE</scope>
    <source>
        <strain evidence="1">WSP0</strain>
        <tissue evidence="1">Leaf</tissue>
    </source>
</reference>
<evidence type="ECO:0008006" key="3">
    <source>
        <dbReference type="Google" id="ProtNLM"/>
    </source>
</evidence>
<organism evidence="1 2">
    <name type="scientific">Rhododendron griersonianum</name>
    <dbReference type="NCBI Taxonomy" id="479676"/>
    <lineage>
        <taxon>Eukaryota</taxon>
        <taxon>Viridiplantae</taxon>
        <taxon>Streptophyta</taxon>
        <taxon>Embryophyta</taxon>
        <taxon>Tracheophyta</taxon>
        <taxon>Spermatophyta</taxon>
        <taxon>Magnoliopsida</taxon>
        <taxon>eudicotyledons</taxon>
        <taxon>Gunneridae</taxon>
        <taxon>Pentapetalae</taxon>
        <taxon>asterids</taxon>
        <taxon>Ericales</taxon>
        <taxon>Ericaceae</taxon>
        <taxon>Ericoideae</taxon>
        <taxon>Rhodoreae</taxon>
        <taxon>Rhododendron</taxon>
    </lineage>
</organism>
<keyword evidence="2" id="KW-1185">Reference proteome</keyword>
<proteinExistence type="predicted"/>
<dbReference type="AlphaFoldDB" id="A0AAV6IPW3"/>
<dbReference type="Proteomes" id="UP000823749">
    <property type="component" value="Chromosome 9"/>
</dbReference>
<protein>
    <recommendedName>
        <fullName evidence="3">Ribosomal protein S14</fullName>
    </recommendedName>
</protein>
<dbReference type="EMBL" id="JACTNZ010000009">
    <property type="protein sequence ID" value="KAG5530691.1"/>
    <property type="molecule type" value="Genomic_DNA"/>
</dbReference>
<evidence type="ECO:0000313" key="1">
    <source>
        <dbReference type="EMBL" id="KAG5530691.1"/>
    </source>
</evidence>
<sequence length="80" mass="9486">MEQQPDDRIMEEREELMVMKYEFMDKRTRTVVELLFRGGHCGRTAAHVRLTISGPKFRKCLRCFFLSVGIFSYSRVSNHI</sequence>